<evidence type="ECO:0000313" key="8">
    <source>
        <dbReference type="Proteomes" id="UP000239800"/>
    </source>
</evidence>
<dbReference type="Gene3D" id="1.20.120.1780">
    <property type="entry name" value="UbiA prenyltransferase"/>
    <property type="match status" value="1"/>
</dbReference>
<dbReference type="Pfam" id="PF01040">
    <property type="entry name" value="UbiA"/>
    <property type="match status" value="1"/>
</dbReference>
<dbReference type="GO" id="GO:0016020">
    <property type="term" value="C:membrane"/>
    <property type="evidence" value="ECO:0007669"/>
    <property type="project" value="UniProtKB-SubCell"/>
</dbReference>
<organism evidence="7 8">
    <name type="scientific">Aureitalea marina</name>
    <dbReference type="NCBI Taxonomy" id="930804"/>
    <lineage>
        <taxon>Bacteria</taxon>
        <taxon>Pseudomonadati</taxon>
        <taxon>Bacteroidota</taxon>
        <taxon>Flavobacteriia</taxon>
        <taxon>Flavobacteriales</taxon>
        <taxon>Flavobacteriaceae</taxon>
        <taxon>Aureitalea</taxon>
    </lineage>
</organism>
<evidence type="ECO:0000256" key="1">
    <source>
        <dbReference type="ARBA" id="ARBA00004141"/>
    </source>
</evidence>
<dbReference type="PANTHER" id="PTHR42723:SF1">
    <property type="entry name" value="CHLOROPHYLL SYNTHASE, CHLOROPLASTIC"/>
    <property type="match status" value="1"/>
</dbReference>
<feature type="transmembrane region" description="Helical" evidence="6">
    <location>
        <begin position="280"/>
        <end position="298"/>
    </location>
</feature>
<name>A0A2S7KPH6_9FLAO</name>
<dbReference type="Proteomes" id="UP000239800">
    <property type="component" value="Unassembled WGS sequence"/>
</dbReference>
<dbReference type="NCBIfam" id="NF009512">
    <property type="entry name" value="PRK12872.1-1"/>
    <property type="match status" value="1"/>
</dbReference>
<evidence type="ECO:0000256" key="3">
    <source>
        <dbReference type="ARBA" id="ARBA00022692"/>
    </source>
</evidence>
<dbReference type="AlphaFoldDB" id="A0A2S7KPH6"/>
<evidence type="ECO:0000256" key="5">
    <source>
        <dbReference type="ARBA" id="ARBA00023136"/>
    </source>
</evidence>
<comment type="caution">
    <text evidence="7">The sequence shown here is derived from an EMBL/GenBank/DDBJ whole genome shotgun (WGS) entry which is preliminary data.</text>
</comment>
<keyword evidence="4 6" id="KW-1133">Transmembrane helix</keyword>
<reference evidence="7 8" key="1">
    <citation type="submission" date="2016-11" db="EMBL/GenBank/DDBJ databases">
        <title>Trade-off between light-utilization and light-protection in marine flavobacteria.</title>
        <authorList>
            <person name="Kumagai Y."/>
        </authorList>
    </citation>
    <scope>NUCLEOTIDE SEQUENCE [LARGE SCALE GENOMIC DNA]</scope>
    <source>
        <strain evidence="7 8">NBRC 107741</strain>
    </source>
</reference>
<proteinExistence type="predicted"/>
<feature type="transmembrane region" description="Helical" evidence="6">
    <location>
        <begin position="12"/>
        <end position="29"/>
    </location>
</feature>
<dbReference type="PANTHER" id="PTHR42723">
    <property type="entry name" value="CHLOROPHYLL SYNTHASE"/>
    <property type="match status" value="1"/>
</dbReference>
<dbReference type="CDD" id="cd13961">
    <property type="entry name" value="PT_UbiA_DGGGPS"/>
    <property type="match status" value="1"/>
</dbReference>
<protein>
    <recommendedName>
        <fullName evidence="9">Prenyltransferase</fullName>
    </recommendedName>
</protein>
<feature type="transmembrane region" description="Helical" evidence="6">
    <location>
        <begin position="249"/>
        <end position="268"/>
    </location>
</feature>
<evidence type="ECO:0000313" key="7">
    <source>
        <dbReference type="EMBL" id="PQB04522.1"/>
    </source>
</evidence>
<feature type="transmembrane region" description="Helical" evidence="6">
    <location>
        <begin position="223"/>
        <end position="243"/>
    </location>
</feature>
<dbReference type="OrthoDB" id="9811562at2"/>
<feature type="transmembrane region" description="Helical" evidence="6">
    <location>
        <begin position="111"/>
        <end position="128"/>
    </location>
</feature>
<evidence type="ECO:0000256" key="2">
    <source>
        <dbReference type="ARBA" id="ARBA00022475"/>
    </source>
</evidence>
<dbReference type="RefSeq" id="WP_104812447.1">
    <property type="nucleotide sequence ID" value="NZ_MQUB01000001.1"/>
</dbReference>
<dbReference type="InterPro" id="IPR000537">
    <property type="entry name" value="UbiA_prenyltransferase"/>
</dbReference>
<dbReference type="InterPro" id="IPR044878">
    <property type="entry name" value="UbiA_sf"/>
</dbReference>
<keyword evidence="8" id="KW-1185">Reference proteome</keyword>
<accession>A0A2S7KPH6</accession>
<evidence type="ECO:0000256" key="4">
    <source>
        <dbReference type="ARBA" id="ARBA00022989"/>
    </source>
</evidence>
<dbReference type="EMBL" id="MQUB01000001">
    <property type="protein sequence ID" value="PQB04522.1"/>
    <property type="molecule type" value="Genomic_DNA"/>
</dbReference>
<feature type="transmembrane region" description="Helical" evidence="6">
    <location>
        <begin position="85"/>
        <end position="105"/>
    </location>
</feature>
<dbReference type="InterPro" id="IPR050475">
    <property type="entry name" value="Prenyltransferase_related"/>
</dbReference>
<evidence type="ECO:0000256" key="6">
    <source>
        <dbReference type="SAM" id="Phobius"/>
    </source>
</evidence>
<dbReference type="Gene3D" id="1.10.357.140">
    <property type="entry name" value="UbiA prenyltransferase"/>
    <property type="match status" value="1"/>
</dbReference>
<keyword evidence="5 6" id="KW-0472">Membrane</keyword>
<feature type="transmembrane region" description="Helical" evidence="6">
    <location>
        <begin position="171"/>
        <end position="190"/>
    </location>
</feature>
<dbReference type="GO" id="GO:0016765">
    <property type="term" value="F:transferase activity, transferring alkyl or aryl (other than methyl) groups"/>
    <property type="evidence" value="ECO:0007669"/>
    <property type="project" value="InterPro"/>
</dbReference>
<keyword evidence="3 6" id="KW-0812">Transmembrane</keyword>
<keyword evidence="2" id="KW-1003">Cell membrane</keyword>
<sequence>MAILQLIRLPNLLMLAFCQLLIRYGFYIPMGADFGLSDLDYLILVLSTCLVAGGGYIINDINDLEIDRINKKNRPLVSGLIQEKTAFSLYVILTIVGVGGGFYLANLIGRPAFAGIFVAVAALLYLYASMLNSMLLVGNLLISVLVGVSLLIVVVFDLLPITDWSNQQNQQWFFSVILLYSAWSFVINLLREWVKDLQDVDGDRNGGRQTLPIVLGRSRTRSLVIAVTILFIISLLYQLYFHWYNRSWMVLYFLALVIGPLIFFCIKLQSSTTTDDYRKASTILKLIMFMAICSIPLLNLN</sequence>
<gene>
    <name evidence="7" type="ORF">BST85_06115</name>
</gene>
<feature type="transmembrane region" description="Helical" evidence="6">
    <location>
        <begin position="140"/>
        <end position="159"/>
    </location>
</feature>
<feature type="transmembrane region" description="Helical" evidence="6">
    <location>
        <begin position="41"/>
        <end position="64"/>
    </location>
</feature>
<evidence type="ECO:0008006" key="9">
    <source>
        <dbReference type="Google" id="ProtNLM"/>
    </source>
</evidence>
<comment type="subcellular location">
    <subcellularLocation>
        <location evidence="1">Membrane</location>
        <topology evidence="1">Multi-pass membrane protein</topology>
    </subcellularLocation>
</comment>